<dbReference type="InterPro" id="IPR016167">
    <property type="entry name" value="FAD-bd_PCMH_sub1"/>
</dbReference>
<reference evidence="5 6" key="1">
    <citation type="submission" date="2023-07" db="EMBL/GenBank/DDBJ databases">
        <title>Genomic Encyclopedia of Type Strains, Phase IV (KMG-IV): sequencing the most valuable type-strain genomes for metagenomic binning, comparative biology and taxonomic classification.</title>
        <authorList>
            <person name="Goeker M."/>
        </authorList>
    </citation>
    <scope>NUCLEOTIDE SEQUENCE [LARGE SCALE GENOMIC DNA]</scope>
    <source>
        <strain evidence="5 6">B1-1</strain>
    </source>
</reference>
<name>A0ABU0M436_9HYPH</name>
<dbReference type="PANTHER" id="PTHR43716">
    <property type="entry name" value="D-2-HYDROXYGLUTARATE DEHYDROGENASE, MITOCHONDRIAL"/>
    <property type="match status" value="1"/>
</dbReference>
<dbReference type="Gene3D" id="3.30.465.10">
    <property type="match status" value="1"/>
</dbReference>
<accession>A0ABU0M436</accession>
<dbReference type="InterPro" id="IPR016169">
    <property type="entry name" value="FAD-bd_PCMH_sub2"/>
</dbReference>
<comment type="similarity">
    <text evidence="1">Belongs to the FAD-binding oxidoreductase/transferase type 4 family.</text>
</comment>
<dbReference type="Gene3D" id="3.30.70.2740">
    <property type="match status" value="1"/>
</dbReference>
<sequence>MTNAPSPDLVARFAAIVGPAHALTRDDDTLPYRIEWRDRFPGQTPLVLRPGSTAEVAAILALANETRTSIVPQGGNTGLVGAQVPDQSGTEVVLSLDRMTRIRAVDAEGYTMTVEAGAVLADVQAAAEAADRLFPLSLGAEGSCRIGGNISSNAGGTAVLAYGNTRDLVLGLEVVLADGRVWEGLNALRKDNTGYDLKQLFIGGEGTLGVITAAVLKLFPRPKGQAVAFVAVESPAAALALFQLARERAGHDLSGFELMPRIGLDFVLGHLPGTRDPLAAPSPWYVLIEIGSGHSDEAASATLEDVLGTAFEAGTVADAALAQSLADRQAFWHLRHGMSEAQKPEGGSIKHDISVPVARVPAFLDEAIAAVEAMVPGCRPVPFGHLGDGNIHFNVSQPVGADKAAYLARWEEMNALVHGIVARYHGSISAEHGIGRLKRDLLPGVKGPVAMDMMRSIKAALDPNGILNPGKML</sequence>
<dbReference type="InterPro" id="IPR051264">
    <property type="entry name" value="FAD-oxidored/transferase_4"/>
</dbReference>
<dbReference type="InterPro" id="IPR016166">
    <property type="entry name" value="FAD-bd_PCMH"/>
</dbReference>
<proteinExistence type="inferred from homology"/>
<dbReference type="InterPro" id="IPR006094">
    <property type="entry name" value="Oxid_FAD_bind_N"/>
</dbReference>
<organism evidence="5 6">
    <name type="scientific">Kaistia geumhonensis</name>
    <dbReference type="NCBI Taxonomy" id="410839"/>
    <lineage>
        <taxon>Bacteria</taxon>
        <taxon>Pseudomonadati</taxon>
        <taxon>Pseudomonadota</taxon>
        <taxon>Alphaproteobacteria</taxon>
        <taxon>Hyphomicrobiales</taxon>
        <taxon>Kaistiaceae</taxon>
        <taxon>Kaistia</taxon>
    </lineage>
</organism>
<dbReference type="SUPFAM" id="SSF56176">
    <property type="entry name" value="FAD-binding/transporter-associated domain-like"/>
    <property type="match status" value="1"/>
</dbReference>
<dbReference type="InterPro" id="IPR036318">
    <property type="entry name" value="FAD-bd_PCMH-like_sf"/>
</dbReference>
<dbReference type="PANTHER" id="PTHR43716:SF2">
    <property type="entry name" value="BLL6224 PROTEIN"/>
    <property type="match status" value="1"/>
</dbReference>
<dbReference type="SUPFAM" id="SSF55103">
    <property type="entry name" value="FAD-linked oxidases, C-terminal domain"/>
    <property type="match status" value="1"/>
</dbReference>
<dbReference type="Pfam" id="PF02913">
    <property type="entry name" value="FAD-oxidase_C"/>
    <property type="match status" value="1"/>
</dbReference>
<dbReference type="Pfam" id="PF01565">
    <property type="entry name" value="FAD_binding_4"/>
    <property type="match status" value="1"/>
</dbReference>
<evidence type="ECO:0000256" key="3">
    <source>
        <dbReference type="ARBA" id="ARBA00022827"/>
    </source>
</evidence>
<evidence type="ECO:0000256" key="1">
    <source>
        <dbReference type="ARBA" id="ARBA00008000"/>
    </source>
</evidence>
<comment type="caution">
    <text evidence="5">The sequence shown here is derived from an EMBL/GenBank/DDBJ whole genome shotgun (WGS) entry which is preliminary data.</text>
</comment>
<dbReference type="Gene3D" id="3.30.70.2190">
    <property type="match status" value="1"/>
</dbReference>
<dbReference type="RefSeq" id="WP_266280610.1">
    <property type="nucleotide sequence ID" value="NZ_JAPKNF010000001.1"/>
</dbReference>
<evidence type="ECO:0000256" key="2">
    <source>
        <dbReference type="ARBA" id="ARBA00022630"/>
    </source>
</evidence>
<evidence type="ECO:0000313" key="6">
    <source>
        <dbReference type="Proteomes" id="UP001223743"/>
    </source>
</evidence>
<keyword evidence="6" id="KW-1185">Reference proteome</keyword>
<feature type="domain" description="FAD-binding PCMH-type" evidence="4">
    <location>
        <begin position="40"/>
        <end position="221"/>
    </location>
</feature>
<protein>
    <submittedName>
        <fullName evidence="5">FAD/FMN-containing dehydrogenase</fullName>
    </submittedName>
</protein>
<dbReference type="Gene3D" id="1.10.45.10">
    <property type="entry name" value="Vanillyl-alcohol Oxidase, Chain A, domain 4"/>
    <property type="match status" value="1"/>
</dbReference>
<dbReference type="Gene3D" id="3.30.43.10">
    <property type="entry name" value="Uridine Diphospho-n-acetylenolpyruvylglucosamine Reductase, domain 2"/>
    <property type="match status" value="1"/>
</dbReference>
<dbReference type="Proteomes" id="UP001223743">
    <property type="component" value="Unassembled WGS sequence"/>
</dbReference>
<evidence type="ECO:0000313" key="5">
    <source>
        <dbReference type="EMBL" id="MDQ0515722.1"/>
    </source>
</evidence>
<keyword evidence="3" id="KW-0274">FAD</keyword>
<dbReference type="PROSITE" id="PS51387">
    <property type="entry name" value="FAD_PCMH"/>
    <property type="match status" value="1"/>
</dbReference>
<evidence type="ECO:0000259" key="4">
    <source>
        <dbReference type="PROSITE" id="PS51387"/>
    </source>
</evidence>
<gene>
    <name evidence="5" type="ORF">QO015_001335</name>
</gene>
<keyword evidence="2" id="KW-0285">Flavoprotein</keyword>
<dbReference type="InterPro" id="IPR016164">
    <property type="entry name" value="FAD-linked_Oxase-like_C"/>
</dbReference>
<dbReference type="InterPro" id="IPR016171">
    <property type="entry name" value="Vanillyl_alc_oxidase_C-sub2"/>
</dbReference>
<dbReference type="InterPro" id="IPR004113">
    <property type="entry name" value="FAD-bd_oxidored_4_C"/>
</dbReference>
<dbReference type="EMBL" id="JAUSWJ010000001">
    <property type="protein sequence ID" value="MDQ0515722.1"/>
    <property type="molecule type" value="Genomic_DNA"/>
</dbReference>